<evidence type="ECO:0000313" key="6">
    <source>
        <dbReference type="EMBL" id="AKC94887.1"/>
    </source>
</evidence>
<dbReference type="InterPro" id="IPR001971">
    <property type="entry name" value="Ribosomal_uS11"/>
</dbReference>
<dbReference type="PIRSF" id="PIRSF002131">
    <property type="entry name" value="Ribosomal_S11"/>
    <property type="match status" value="1"/>
</dbReference>
<reference evidence="6" key="1">
    <citation type="journal article" date="2015" name="Nature">
        <title>Complex archaea that bridge the gap between prokaryotes and eukaryotes.</title>
        <authorList>
            <person name="Spang A."/>
            <person name="Saw J.H."/>
            <person name="Jorgensen S.L."/>
            <person name="Zaremba-Niedzwiedzka K."/>
            <person name="Martijn J."/>
            <person name="Lind A.E."/>
            <person name="van Eijk R."/>
            <person name="Schleper C."/>
            <person name="Guy L."/>
            <person name="Ettema T.J."/>
        </authorList>
    </citation>
    <scope>NUCLEOTIDE SEQUENCE</scope>
</reference>
<organism evidence="6">
    <name type="scientific">uncultured organism</name>
    <dbReference type="NCBI Taxonomy" id="155900"/>
    <lineage>
        <taxon>unclassified sequences</taxon>
        <taxon>environmental samples</taxon>
    </lineage>
</organism>
<dbReference type="GO" id="GO:0019843">
    <property type="term" value="F:rRNA binding"/>
    <property type="evidence" value="ECO:0007669"/>
    <property type="project" value="UniProtKB-KW"/>
</dbReference>
<dbReference type="InterPro" id="IPR019961">
    <property type="entry name" value="Ribosomal_uS11_archaeal"/>
</dbReference>
<dbReference type="Gene3D" id="3.30.420.80">
    <property type="entry name" value="Ribosomal protein S11"/>
    <property type="match status" value="1"/>
</dbReference>
<dbReference type="Pfam" id="PF00411">
    <property type="entry name" value="Ribosomal_S11"/>
    <property type="match status" value="1"/>
</dbReference>
<evidence type="ECO:0000256" key="2">
    <source>
        <dbReference type="ARBA" id="ARBA00022730"/>
    </source>
</evidence>
<dbReference type="HAMAP" id="MF_01310">
    <property type="entry name" value="Ribosomal_uS11"/>
    <property type="match status" value="1"/>
</dbReference>
<accession>A0A0F6PZT2</accession>
<keyword evidence="5" id="KW-0687">Ribonucleoprotein</keyword>
<keyword evidence="4 6" id="KW-0689">Ribosomal protein</keyword>
<evidence type="ECO:0000256" key="3">
    <source>
        <dbReference type="ARBA" id="ARBA00022884"/>
    </source>
</evidence>
<keyword evidence="3" id="KW-0694">RNA-binding</keyword>
<name>A0A0F6PZT2_9ZZZZ</name>
<evidence type="ECO:0000256" key="1">
    <source>
        <dbReference type="ARBA" id="ARBA00006194"/>
    </source>
</evidence>
<dbReference type="FunFam" id="3.30.420.80:FF:000018">
    <property type="entry name" value="40S ribosomal protein S14"/>
    <property type="match status" value="1"/>
</dbReference>
<dbReference type="SUPFAM" id="SSF53137">
    <property type="entry name" value="Translational machinery components"/>
    <property type="match status" value="1"/>
</dbReference>
<comment type="similarity">
    <text evidence="1">Belongs to the universal ribosomal protein uS11 family.</text>
</comment>
<sequence length="138" mass="14774">MSEAPTSAKNRSGMWAICHIFASFNNTIITLTDLTGAEIIYRCSGGMVVKEARNESSPYAAMRIAWAVSQAAKDKGIKRLVVKVRAPGGSGSKNPGPGAQAAIRALARSGLQIRRIEDVTPISHDSIRARGGRRGRRV</sequence>
<dbReference type="NCBIfam" id="NF007176">
    <property type="entry name" value="PRK09607.1"/>
    <property type="match status" value="1"/>
</dbReference>
<proteinExistence type="inferred from homology"/>
<dbReference type="NCBIfam" id="TIGR03628">
    <property type="entry name" value="arch_S11P"/>
    <property type="match status" value="1"/>
</dbReference>
<dbReference type="EMBL" id="KP869615">
    <property type="protein sequence ID" value="AKC94887.1"/>
    <property type="molecule type" value="Genomic_DNA"/>
</dbReference>
<dbReference type="PANTHER" id="PTHR11759">
    <property type="entry name" value="40S RIBOSOMAL PROTEIN S14/30S RIBOSOMAL PROTEIN S11"/>
    <property type="match status" value="1"/>
</dbReference>
<protein>
    <submittedName>
        <fullName evidence="6">Putative 30S ribosomal protein S11</fullName>
    </submittedName>
</protein>
<dbReference type="AlphaFoldDB" id="A0A0F6PZT2"/>
<keyword evidence="2" id="KW-0699">rRNA-binding</keyword>
<evidence type="ECO:0000256" key="4">
    <source>
        <dbReference type="ARBA" id="ARBA00022980"/>
    </source>
</evidence>
<dbReference type="GO" id="GO:1990904">
    <property type="term" value="C:ribonucleoprotein complex"/>
    <property type="evidence" value="ECO:0007669"/>
    <property type="project" value="UniProtKB-KW"/>
</dbReference>
<evidence type="ECO:0000256" key="5">
    <source>
        <dbReference type="ARBA" id="ARBA00023274"/>
    </source>
</evidence>
<dbReference type="InterPro" id="IPR036967">
    <property type="entry name" value="Ribosomal_uS11_sf"/>
</dbReference>
<dbReference type="GO" id="GO:0003735">
    <property type="term" value="F:structural constituent of ribosome"/>
    <property type="evidence" value="ECO:0007669"/>
    <property type="project" value="InterPro"/>
</dbReference>